<feature type="region of interest" description="Disordered" evidence="1">
    <location>
        <begin position="485"/>
        <end position="514"/>
    </location>
</feature>
<dbReference type="RefSeq" id="WP_254098387.1">
    <property type="nucleotide sequence ID" value="NZ_JANATA010000002.1"/>
</dbReference>
<sequence length="756" mass="83445">MTQSTLHSPSKTAHASHESAPVPSHKRAVQQSVSGIVSDAKNASYTSQTNITFDQKTIPGALFTINDETIIKIKEAKFVVPLTPEQQRQVKQWQNDQKTLKIDIRSAPPAITLSAVSPKTPDSIKINALEAQAINLTVLQNKTALVQHATPKMPDSALKPTPVLLQQSPDIQKLHLHVPKVDAVIELRLPKLHPEIANLLRKVAPNTFALIDVTTSQAKITSTYLPLQIAIDGLDMPITTNASSSEKGTSLLLKLLQQQLPSQFQISSKVFTQWVNKSDLAQVLPTDKMHSLTTLLNKTDTIHIAKTPHGMTMQAGHNDKNLGTASVRVIPNKDPSSHIGRNPSMTPMTNTDLPITVQLNKTQLLEIDQTQIPVSTRGVSEVAQGQDNFRLKHLFGTLKEFLGTSVLPSPNTNKISLTTSSATLSEPKTENVPSVQAQPTNNKLLLNNLSLFKDLQYAAVETKLPMITKEFNKLLATVKDIGLQSPQSGLQHEPITNRPLSEQSPSLSPDTPESDINQLLRVFANNSLIAGLENQFRAPQQTSSLLNGLTTMVQIALVQKLNGQLDTQRGLSDVLKQQLKPFIPATSIASNGRISTDNVDNRNALVNGIAQVLKNHSLARKINAEVNTQTMDTQYFILPNIANHNKDNIEVLFKREKEHADTHNQREQEQGWHVSLRFAIGEYGVLLTKAFIQNKVIQLNLYASTTSLLNLVNTHKESLETRLVDLGFELKGYQSYQGKIPDSLVEQQHEIWQTQV</sequence>
<evidence type="ECO:0000256" key="1">
    <source>
        <dbReference type="SAM" id="MobiDB-lite"/>
    </source>
</evidence>
<dbReference type="AlphaFoldDB" id="A0AA41WWA8"/>
<name>A0AA41WWA8_9ALTE</name>
<accession>A0AA41WWA8</accession>
<feature type="region of interest" description="Disordered" evidence="1">
    <location>
        <begin position="417"/>
        <end position="436"/>
    </location>
</feature>
<organism evidence="2 3">
    <name type="scientific">Opacimonas viscosa</name>
    <dbReference type="NCBI Taxonomy" id="2961944"/>
    <lineage>
        <taxon>Bacteria</taxon>
        <taxon>Pseudomonadati</taxon>
        <taxon>Pseudomonadota</taxon>
        <taxon>Gammaproteobacteria</taxon>
        <taxon>Alteromonadales</taxon>
        <taxon>Alteromonadaceae</taxon>
        <taxon>Opacimonas</taxon>
    </lineage>
</organism>
<comment type="caution">
    <text evidence="2">The sequence shown here is derived from an EMBL/GenBank/DDBJ whole genome shotgun (WGS) entry which is preliminary data.</text>
</comment>
<dbReference type="Proteomes" id="UP001165413">
    <property type="component" value="Unassembled WGS sequence"/>
</dbReference>
<dbReference type="EMBL" id="JANATA010000002">
    <property type="protein sequence ID" value="MCP3427737.1"/>
    <property type="molecule type" value="Genomic_DNA"/>
</dbReference>
<feature type="compositionally biased region" description="Polar residues" evidence="1">
    <location>
        <begin position="498"/>
        <end position="514"/>
    </location>
</feature>
<evidence type="ECO:0008006" key="4">
    <source>
        <dbReference type="Google" id="ProtNLM"/>
    </source>
</evidence>
<reference evidence="2" key="1">
    <citation type="submission" date="2022-07" db="EMBL/GenBank/DDBJ databases">
        <title>Characterization of the Novel Bacterium Alteromonas immobilis LMIT006 and Alteromonas gregis LMIT007.</title>
        <authorList>
            <person name="Lin X."/>
        </authorList>
    </citation>
    <scope>NUCLEOTIDE SEQUENCE</scope>
    <source>
        <strain evidence="2">LMIT007</strain>
    </source>
</reference>
<feature type="region of interest" description="Disordered" evidence="1">
    <location>
        <begin position="1"/>
        <end position="33"/>
    </location>
</feature>
<evidence type="ECO:0000313" key="2">
    <source>
        <dbReference type="EMBL" id="MCP3427737.1"/>
    </source>
</evidence>
<protein>
    <recommendedName>
        <fullName evidence="4">Flagellar hook-length control protein FliK</fullName>
    </recommendedName>
</protein>
<feature type="compositionally biased region" description="Polar residues" evidence="1">
    <location>
        <begin position="1"/>
        <end position="13"/>
    </location>
</feature>
<gene>
    <name evidence="2" type="ORF">NLF92_02135</name>
</gene>
<proteinExistence type="predicted"/>
<evidence type="ECO:0000313" key="3">
    <source>
        <dbReference type="Proteomes" id="UP001165413"/>
    </source>
</evidence>
<keyword evidence="3" id="KW-1185">Reference proteome</keyword>